<keyword evidence="5" id="KW-0547">Nucleotide-binding</keyword>
<keyword evidence="5" id="KW-0347">Helicase</keyword>
<evidence type="ECO:0000256" key="1">
    <source>
        <dbReference type="SAM" id="Coils"/>
    </source>
</evidence>
<dbReference type="Pfam" id="PF03457">
    <property type="entry name" value="HA"/>
    <property type="match status" value="2"/>
</dbReference>
<keyword evidence="3" id="KW-0732">Signal</keyword>
<sequence>MILPSRIFFYYVAFVCCGVAGAFKASSNHLTISTTYDARVKTSSSLLAYQQYKRRRKPVLSATSSEESTITASLRQKRNEELFQERLSQLHEFRAEHGHGSIPTPYHPNPSLGVWAANLRQQNVLRKQAERKSIEYEGYLTNERKRELINAGFDFTSLTERQFQTRIKELQEFKQRYGHTAVPEKYKDNMALGAWVSNLRSLYRRKLLTQNYDESDGSFEEEKSSEEEVEVYFGKPITEIRILEEIGFVWKNHDKRWFEMLEWAKTYAVYNYLQLSSESELKDSIESYYNKIVSELQDPRLTPTFRSQDEIMLLLLGEDCIRSVAEQSSQQLPPIQLNHSADIIGSVNVTESTLQLDYYISPSDHKHEPLRIWMINQRSNYNRRVQMKQSSSDDTSKSSLLQSTMTDQRQEALEQIHFPWSGRHRHRLEEVQYLEEKEAERIRELEKLARREAKEREEQEKVEMLKSSIVASIISGDKGGESDDDVEEEMDIMSLWDAEDDEDDW</sequence>
<keyword evidence="1" id="KW-0175">Coiled coil</keyword>
<feature type="signal peptide" evidence="3">
    <location>
        <begin position="1"/>
        <end position="22"/>
    </location>
</feature>
<name>A0AAD8Y8Q5_9STRA</name>
<dbReference type="AlphaFoldDB" id="A0AAD8Y8Q5"/>
<dbReference type="InterPro" id="IPR005114">
    <property type="entry name" value="Helicase_assoc"/>
</dbReference>
<feature type="coiled-coil region" evidence="1">
    <location>
        <begin position="428"/>
        <end position="462"/>
    </location>
</feature>
<accession>A0AAD8Y8Q5</accession>
<keyword evidence="6" id="KW-1185">Reference proteome</keyword>
<dbReference type="Proteomes" id="UP001224775">
    <property type="component" value="Unassembled WGS sequence"/>
</dbReference>
<feature type="region of interest" description="Disordered" evidence="2">
    <location>
        <begin position="384"/>
        <end position="408"/>
    </location>
</feature>
<comment type="caution">
    <text evidence="5">The sequence shown here is derived from an EMBL/GenBank/DDBJ whole genome shotgun (WGS) entry which is preliminary data.</text>
</comment>
<dbReference type="GO" id="GO:0004386">
    <property type="term" value="F:helicase activity"/>
    <property type="evidence" value="ECO:0007669"/>
    <property type="project" value="UniProtKB-KW"/>
</dbReference>
<evidence type="ECO:0000313" key="5">
    <source>
        <dbReference type="EMBL" id="KAK1741728.1"/>
    </source>
</evidence>
<dbReference type="Gene3D" id="6.10.140.530">
    <property type="match status" value="2"/>
</dbReference>
<dbReference type="EMBL" id="JATAAI010000012">
    <property type="protein sequence ID" value="KAK1741728.1"/>
    <property type="molecule type" value="Genomic_DNA"/>
</dbReference>
<evidence type="ECO:0000259" key="4">
    <source>
        <dbReference type="Pfam" id="PF03457"/>
    </source>
</evidence>
<proteinExistence type="predicted"/>
<feature type="compositionally biased region" description="Low complexity" evidence="2">
    <location>
        <begin position="388"/>
        <end position="404"/>
    </location>
</feature>
<dbReference type="PANTHER" id="PTHR33418:SF1">
    <property type="entry name" value="HELICASE-ASSOCIATED DOMAIN-CONTAINING PROTEIN"/>
    <property type="match status" value="1"/>
</dbReference>
<feature type="domain" description="Helicase-associated" evidence="4">
    <location>
        <begin position="80"/>
        <end position="153"/>
    </location>
</feature>
<gene>
    <name evidence="5" type="ORF">QTG54_007301</name>
</gene>
<feature type="domain" description="Helicase-associated" evidence="4">
    <location>
        <begin position="160"/>
        <end position="210"/>
    </location>
</feature>
<keyword evidence="5" id="KW-0378">Hydrolase</keyword>
<evidence type="ECO:0000256" key="2">
    <source>
        <dbReference type="SAM" id="MobiDB-lite"/>
    </source>
</evidence>
<keyword evidence="5" id="KW-0067">ATP-binding</keyword>
<reference evidence="5" key="1">
    <citation type="submission" date="2023-06" db="EMBL/GenBank/DDBJ databases">
        <title>Survivors Of The Sea: Transcriptome response of Skeletonema marinoi to long-term dormancy.</title>
        <authorList>
            <person name="Pinder M.I.M."/>
            <person name="Kourtchenko O."/>
            <person name="Robertson E.K."/>
            <person name="Larsson T."/>
            <person name="Maumus F."/>
            <person name="Osuna-Cruz C.M."/>
            <person name="Vancaester E."/>
            <person name="Stenow R."/>
            <person name="Vandepoele K."/>
            <person name="Ploug H."/>
            <person name="Bruchert V."/>
            <person name="Godhe A."/>
            <person name="Topel M."/>
        </authorList>
    </citation>
    <scope>NUCLEOTIDE SEQUENCE</scope>
    <source>
        <strain evidence="5">R05AC</strain>
    </source>
</reference>
<evidence type="ECO:0000313" key="6">
    <source>
        <dbReference type="Proteomes" id="UP001224775"/>
    </source>
</evidence>
<organism evidence="5 6">
    <name type="scientific">Skeletonema marinoi</name>
    <dbReference type="NCBI Taxonomy" id="267567"/>
    <lineage>
        <taxon>Eukaryota</taxon>
        <taxon>Sar</taxon>
        <taxon>Stramenopiles</taxon>
        <taxon>Ochrophyta</taxon>
        <taxon>Bacillariophyta</taxon>
        <taxon>Coscinodiscophyceae</taxon>
        <taxon>Thalassiosirophycidae</taxon>
        <taxon>Thalassiosirales</taxon>
        <taxon>Skeletonemataceae</taxon>
        <taxon>Skeletonema</taxon>
        <taxon>Skeletonema marinoi-dohrnii complex</taxon>
    </lineage>
</organism>
<feature type="chain" id="PRO_5042052703" evidence="3">
    <location>
        <begin position="23"/>
        <end position="505"/>
    </location>
</feature>
<dbReference type="PANTHER" id="PTHR33418">
    <property type="entry name" value="HELICASE-ASSOCIATED"/>
    <property type="match status" value="1"/>
</dbReference>
<evidence type="ECO:0000256" key="3">
    <source>
        <dbReference type="SAM" id="SignalP"/>
    </source>
</evidence>
<protein>
    <submittedName>
        <fullName evidence="5">Helicase-associated domain-containing protein</fullName>
    </submittedName>
</protein>